<sequence length="19" mass="2180">MLAFTNSRHDTPGCYQPEL</sequence>
<name>A0A0E9QBX0_ANGAN</name>
<protein>
    <submittedName>
        <fullName evidence="1">Uncharacterized protein</fullName>
    </submittedName>
</protein>
<reference evidence="1" key="1">
    <citation type="submission" date="2014-11" db="EMBL/GenBank/DDBJ databases">
        <authorList>
            <person name="Amaro Gonzalez C."/>
        </authorList>
    </citation>
    <scope>NUCLEOTIDE SEQUENCE</scope>
</reference>
<reference evidence="1" key="2">
    <citation type="journal article" date="2015" name="Fish Shellfish Immunol.">
        <title>Early steps in the European eel (Anguilla anguilla)-Vibrio vulnificus interaction in the gills: Role of the RtxA13 toxin.</title>
        <authorList>
            <person name="Callol A."/>
            <person name="Pajuelo D."/>
            <person name="Ebbesson L."/>
            <person name="Teles M."/>
            <person name="MacKenzie S."/>
            <person name="Amaro C."/>
        </authorList>
    </citation>
    <scope>NUCLEOTIDE SEQUENCE</scope>
</reference>
<proteinExistence type="predicted"/>
<dbReference type="AlphaFoldDB" id="A0A0E9QBX0"/>
<evidence type="ECO:0000313" key="1">
    <source>
        <dbReference type="EMBL" id="JAH14361.1"/>
    </source>
</evidence>
<accession>A0A0E9QBX0</accession>
<dbReference type="EMBL" id="GBXM01094216">
    <property type="protein sequence ID" value="JAH14361.1"/>
    <property type="molecule type" value="Transcribed_RNA"/>
</dbReference>
<organism evidence="1">
    <name type="scientific">Anguilla anguilla</name>
    <name type="common">European freshwater eel</name>
    <name type="synonym">Muraena anguilla</name>
    <dbReference type="NCBI Taxonomy" id="7936"/>
    <lineage>
        <taxon>Eukaryota</taxon>
        <taxon>Metazoa</taxon>
        <taxon>Chordata</taxon>
        <taxon>Craniata</taxon>
        <taxon>Vertebrata</taxon>
        <taxon>Euteleostomi</taxon>
        <taxon>Actinopterygii</taxon>
        <taxon>Neopterygii</taxon>
        <taxon>Teleostei</taxon>
        <taxon>Anguilliformes</taxon>
        <taxon>Anguillidae</taxon>
        <taxon>Anguilla</taxon>
    </lineage>
</organism>